<dbReference type="CDD" id="cd07153">
    <property type="entry name" value="Fur_like"/>
    <property type="match status" value="1"/>
</dbReference>
<dbReference type="InterPro" id="IPR043135">
    <property type="entry name" value="Fur_C"/>
</dbReference>
<keyword evidence="13" id="KW-1185">Reference proteome</keyword>
<dbReference type="EMBL" id="BAAANO010000029">
    <property type="protein sequence ID" value="GAA2013359.1"/>
    <property type="molecule type" value="Genomic_DNA"/>
</dbReference>
<dbReference type="SUPFAM" id="SSF46785">
    <property type="entry name" value="Winged helix' DNA-binding domain"/>
    <property type="match status" value="1"/>
</dbReference>
<organism evidence="12 13">
    <name type="scientific">Brevibacterium samyangense</name>
    <dbReference type="NCBI Taxonomy" id="366888"/>
    <lineage>
        <taxon>Bacteria</taxon>
        <taxon>Bacillati</taxon>
        <taxon>Actinomycetota</taxon>
        <taxon>Actinomycetes</taxon>
        <taxon>Micrococcales</taxon>
        <taxon>Brevibacteriaceae</taxon>
        <taxon>Brevibacterium</taxon>
    </lineage>
</organism>
<keyword evidence="5" id="KW-0678">Repressor</keyword>
<feature type="compositionally biased region" description="Basic and acidic residues" evidence="11">
    <location>
        <begin position="153"/>
        <end position="164"/>
    </location>
</feature>
<feature type="compositionally biased region" description="Polar residues" evidence="11">
    <location>
        <begin position="137"/>
        <end position="150"/>
    </location>
</feature>
<evidence type="ECO:0000256" key="7">
    <source>
        <dbReference type="ARBA" id="ARBA00022833"/>
    </source>
</evidence>
<evidence type="ECO:0000256" key="4">
    <source>
        <dbReference type="ARBA" id="ARBA00022490"/>
    </source>
</evidence>
<reference evidence="13" key="1">
    <citation type="journal article" date="2019" name="Int. J. Syst. Evol. Microbiol.">
        <title>The Global Catalogue of Microorganisms (GCM) 10K type strain sequencing project: providing services to taxonomists for standard genome sequencing and annotation.</title>
        <authorList>
            <consortium name="The Broad Institute Genomics Platform"/>
            <consortium name="The Broad Institute Genome Sequencing Center for Infectious Disease"/>
            <person name="Wu L."/>
            <person name="Ma J."/>
        </authorList>
    </citation>
    <scope>NUCLEOTIDE SEQUENCE [LARGE SCALE GENOMIC DNA]</scope>
    <source>
        <strain evidence="13">JCM 14546</strain>
    </source>
</reference>
<dbReference type="RefSeq" id="WP_344310395.1">
    <property type="nucleotide sequence ID" value="NZ_BAAANO010000029.1"/>
</dbReference>
<sequence>MAVRRTRSTRQRTLVSEALAAHEEFLSAQALHRELMLRDERIGLATVYRNLQSLAEEGLADSVLTDSGEALYRRCTPVHHHHLRCRECRRAVEIEGPTIEQWVADTAAGAGYTDVTHTLELVGLCADCADSTRATISTRATDSTSATGSAQREAPRETPEAPRG</sequence>
<evidence type="ECO:0008006" key="14">
    <source>
        <dbReference type="Google" id="ProtNLM"/>
    </source>
</evidence>
<comment type="similarity">
    <text evidence="2">Belongs to the Fur family.</text>
</comment>
<evidence type="ECO:0000256" key="9">
    <source>
        <dbReference type="ARBA" id="ARBA00023125"/>
    </source>
</evidence>
<dbReference type="PANTHER" id="PTHR33202:SF2">
    <property type="entry name" value="FERRIC UPTAKE REGULATION PROTEIN"/>
    <property type="match status" value="1"/>
</dbReference>
<name>A0ABN2TLM3_9MICO</name>
<keyword evidence="9" id="KW-0238">DNA-binding</keyword>
<dbReference type="Pfam" id="PF01475">
    <property type="entry name" value="FUR"/>
    <property type="match status" value="1"/>
</dbReference>
<dbReference type="InterPro" id="IPR036390">
    <property type="entry name" value="WH_DNA-bd_sf"/>
</dbReference>
<accession>A0ABN2TLM3</accession>
<dbReference type="Proteomes" id="UP001500755">
    <property type="component" value="Unassembled WGS sequence"/>
</dbReference>
<evidence type="ECO:0000256" key="8">
    <source>
        <dbReference type="ARBA" id="ARBA00023015"/>
    </source>
</evidence>
<proteinExistence type="inferred from homology"/>
<dbReference type="InterPro" id="IPR002481">
    <property type="entry name" value="FUR"/>
</dbReference>
<keyword evidence="8" id="KW-0805">Transcription regulation</keyword>
<keyword evidence="4" id="KW-0963">Cytoplasm</keyword>
<evidence type="ECO:0000256" key="2">
    <source>
        <dbReference type="ARBA" id="ARBA00007957"/>
    </source>
</evidence>
<evidence type="ECO:0000256" key="1">
    <source>
        <dbReference type="ARBA" id="ARBA00004496"/>
    </source>
</evidence>
<protein>
    <recommendedName>
        <fullName evidence="14">Transcriptional repressor</fullName>
    </recommendedName>
</protein>
<evidence type="ECO:0000256" key="6">
    <source>
        <dbReference type="ARBA" id="ARBA00022723"/>
    </source>
</evidence>
<gene>
    <name evidence="12" type="ORF">GCM10009755_26280</name>
</gene>
<evidence type="ECO:0000256" key="5">
    <source>
        <dbReference type="ARBA" id="ARBA00022491"/>
    </source>
</evidence>
<keyword evidence="10" id="KW-0804">Transcription</keyword>
<comment type="caution">
    <text evidence="12">The sequence shown here is derived from an EMBL/GenBank/DDBJ whole genome shotgun (WGS) entry which is preliminary data.</text>
</comment>
<keyword evidence="6" id="KW-0479">Metal-binding</keyword>
<evidence type="ECO:0000256" key="10">
    <source>
        <dbReference type="ARBA" id="ARBA00023163"/>
    </source>
</evidence>
<dbReference type="Gene3D" id="3.30.1490.190">
    <property type="match status" value="1"/>
</dbReference>
<evidence type="ECO:0000313" key="12">
    <source>
        <dbReference type="EMBL" id="GAA2013359.1"/>
    </source>
</evidence>
<evidence type="ECO:0000256" key="3">
    <source>
        <dbReference type="ARBA" id="ARBA00011738"/>
    </source>
</evidence>
<dbReference type="Gene3D" id="1.10.10.10">
    <property type="entry name" value="Winged helix-like DNA-binding domain superfamily/Winged helix DNA-binding domain"/>
    <property type="match status" value="1"/>
</dbReference>
<evidence type="ECO:0000313" key="13">
    <source>
        <dbReference type="Proteomes" id="UP001500755"/>
    </source>
</evidence>
<comment type="subunit">
    <text evidence="3">Homodimer.</text>
</comment>
<keyword evidence="7" id="KW-0862">Zinc</keyword>
<comment type="subcellular location">
    <subcellularLocation>
        <location evidence="1">Cytoplasm</location>
    </subcellularLocation>
</comment>
<dbReference type="PANTHER" id="PTHR33202">
    <property type="entry name" value="ZINC UPTAKE REGULATION PROTEIN"/>
    <property type="match status" value="1"/>
</dbReference>
<dbReference type="InterPro" id="IPR036388">
    <property type="entry name" value="WH-like_DNA-bd_sf"/>
</dbReference>
<evidence type="ECO:0000256" key="11">
    <source>
        <dbReference type="SAM" id="MobiDB-lite"/>
    </source>
</evidence>
<feature type="region of interest" description="Disordered" evidence="11">
    <location>
        <begin position="137"/>
        <end position="164"/>
    </location>
</feature>